<dbReference type="Gene3D" id="1.10.8.430">
    <property type="entry name" value="Helical domain of apoptotic protease-activating factors"/>
    <property type="match status" value="1"/>
</dbReference>
<dbReference type="PRINTS" id="PR00364">
    <property type="entry name" value="DISEASERSIST"/>
</dbReference>
<organism evidence="10 11">
    <name type="scientific">Camellia sinensis var. sinensis</name>
    <name type="common">China tea</name>
    <dbReference type="NCBI Taxonomy" id="542762"/>
    <lineage>
        <taxon>Eukaryota</taxon>
        <taxon>Viridiplantae</taxon>
        <taxon>Streptophyta</taxon>
        <taxon>Embryophyta</taxon>
        <taxon>Tracheophyta</taxon>
        <taxon>Spermatophyta</taxon>
        <taxon>Magnoliopsida</taxon>
        <taxon>eudicotyledons</taxon>
        <taxon>Gunneridae</taxon>
        <taxon>Pentapetalae</taxon>
        <taxon>asterids</taxon>
        <taxon>Ericales</taxon>
        <taxon>Theaceae</taxon>
        <taxon>Camellia</taxon>
    </lineage>
</organism>
<dbReference type="InterPro" id="IPR042197">
    <property type="entry name" value="Apaf_helical"/>
</dbReference>
<dbReference type="Pfam" id="PF00931">
    <property type="entry name" value="NB-ARC"/>
    <property type="match status" value="1"/>
</dbReference>
<sequence>MKDWDSTDHDLDWHKFFKFRDESISSVGKLVQRTQQLIEHLLENEPELKVISVVGMGGMGKTTLVRKIYEDSKVKRHFQTHVWITVSQTFVVEEFLKDIIVQLFAEIERPVPRGINNMGSHDLKMQINEFLSQKRYVIVLDDIWRIDACKALKYALPNCHFGSRVMLTTRIADIASTTSTIFDGSVIYPLEPLSQEESWNLFCRKTFKADTCPPHLKEIAVCILRRCEGLPLAIAAISGLLATKDKGKIDQWEIVQRSLGDHIEGDDKLDSMKRILSLSYDELPGYLKACFLYFSIFPNNYFIKRMRLIRLWVAEGFVQVREGQMPEEIAESYLNELVNRSLVQIATTTRNGRVSTCRIHDLLREISLSKSRKLNFVAIANINNTQSLERIRRLSIHKTCRNVEKSKRFTHLRSLFTFGVADMPSKLPISTLLTGVPRLLKVLDLQGAPLESLPNEIFELYLLRYLSLRGTTVKKIPSSIGRLVNLETLDLKHANVTELPVEILKLQKLCHLLVYRYVKRSSPFHSTYGFKPPLGMGDLQSLQKLCFVEANQSSDLLREVGKLTQLRKLGITKLRREDGVALCSSNENLRNLRSLDVNSVEEDEVIDVQHMSSPPPYLQRLWLQGRLETLPPWITSMHSLVKLRLRWSRLRVDPLESLQALPNLVELQLRQAYDGDVLQFKAGGFQGLKILHLHDLKALRRVSVEDGAMPHLEDLKIICCESLENVPAGIEFLTNLKSLAFSDMKNELIMRLEGKQGNDYLKIMNIPEAYYYAFRDCNRWNKTSLLK</sequence>
<dbReference type="PANTHER" id="PTHR23155:SF1205">
    <property type="entry name" value="DISEASE RESISTANCE PROTEIN RPM1"/>
    <property type="match status" value="1"/>
</dbReference>
<evidence type="ECO:0000259" key="9">
    <source>
        <dbReference type="Pfam" id="PF23598"/>
    </source>
</evidence>
<dbReference type="GO" id="GO:0043531">
    <property type="term" value="F:ADP binding"/>
    <property type="evidence" value="ECO:0007669"/>
    <property type="project" value="InterPro"/>
</dbReference>
<feature type="domain" description="NB-ARC" evidence="7">
    <location>
        <begin position="34"/>
        <end position="210"/>
    </location>
</feature>
<keyword evidence="6" id="KW-0067">ATP-binding</keyword>
<evidence type="ECO:0000313" key="11">
    <source>
        <dbReference type="Proteomes" id="UP000306102"/>
    </source>
</evidence>
<dbReference type="EMBL" id="SDRB02013807">
    <property type="protein sequence ID" value="THF94002.1"/>
    <property type="molecule type" value="Genomic_DNA"/>
</dbReference>
<accession>A0A4S4CVS5</accession>
<dbReference type="GO" id="GO:0051607">
    <property type="term" value="P:defense response to virus"/>
    <property type="evidence" value="ECO:0007669"/>
    <property type="project" value="UniProtKB-ARBA"/>
</dbReference>
<proteinExistence type="inferred from homology"/>
<dbReference type="InterPro" id="IPR055414">
    <property type="entry name" value="LRR_R13L4/SHOC2-like"/>
</dbReference>
<dbReference type="Gene3D" id="1.10.10.10">
    <property type="entry name" value="Winged helix-like DNA-binding domain superfamily/Winged helix DNA-binding domain"/>
    <property type="match status" value="1"/>
</dbReference>
<dbReference type="FunFam" id="1.10.10.10:FF:000322">
    <property type="entry name" value="Probable disease resistance protein At1g63360"/>
    <property type="match status" value="1"/>
</dbReference>
<evidence type="ECO:0000259" key="8">
    <source>
        <dbReference type="Pfam" id="PF23559"/>
    </source>
</evidence>
<evidence type="ECO:0000256" key="4">
    <source>
        <dbReference type="ARBA" id="ARBA00022741"/>
    </source>
</evidence>
<keyword evidence="11" id="KW-1185">Reference proteome</keyword>
<evidence type="ECO:0000256" key="6">
    <source>
        <dbReference type="ARBA" id="ARBA00022840"/>
    </source>
</evidence>
<dbReference type="Gene3D" id="3.80.10.10">
    <property type="entry name" value="Ribonuclease Inhibitor"/>
    <property type="match status" value="1"/>
</dbReference>
<dbReference type="GO" id="GO:0005524">
    <property type="term" value="F:ATP binding"/>
    <property type="evidence" value="ECO:0007669"/>
    <property type="project" value="UniProtKB-KW"/>
</dbReference>
<comment type="caution">
    <text evidence="10">The sequence shown here is derived from an EMBL/GenBank/DDBJ whole genome shotgun (WGS) entry which is preliminary data.</text>
</comment>
<keyword evidence="4" id="KW-0547">Nucleotide-binding</keyword>
<dbReference type="InterPro" id="IPR002182">
    <property type="entry name" value="NB-ARC"/>
</dbReference>
<comment type="similarity">
    <text evidence="1">Belongs to the disease resistance NB-LRR family.</text>
</comment>
<keyword evidence="5" id="KW-0611">Plant defense</keyword>
<dbReference type="InterPro" id="IPR003591">
    <property type="entry name" value="Leu-rich_rpt_typical-subtyp"/>
</dbReference>
<feature type="domain" description="Disease resistance protein winged helix" evidence="8">
    <location>
        <begin position="296"/>
        <end position="366"/>
    </location>
</feature>
<dbReference type="InterPro" id="IPR044974">
    <property type="entry name" value="Disease_R_plants"/>
</dbReference>
<dbReference type="AlphaFoldDB" id="A0A4S4CVS5"/>
<keyword evidence="2" id="KW-0433">Leucine-rich repeat</keyword>
<dbReference type="Gene3D" id="3.40.50.300">
    <property type="entry name" value="P-loop containing nucleotide triphosphate hydrolases"/>
    <property type="match status" value="1"/>
</dbReference>
<evidence type="ECO:0000259" key="7">
    <source>
        <dbReference type="Pfam" id="PF00931"/>
    </source>
</evidence>
<dbReference type="InterPro" id="IPR027417">
    <property type="entry name" value="P-loop_NTPase"/>
</dbReference>
<evidence type="ECO:0000313" key="10">
    <source>
        <dbReference type="EMBL" id="THF94002.1"/>
    </source>
</evidence>
<feature type="domain" description="Disease resistance R13L4/SHOC-2-like LRR" evidence="9">
    <location>
        <begin position="411"/>
        <end position="739"/>
    </location>
</feature>
<dbReference type="Proteomes" id="UP000306102">
    <property type="component" value="Unassembled WGS sequence"/>
</dbReference>
<dbReference type="PANTHER" id="PTHR23155">
    <property type="entry name" value="DISEASE RESISTANCE PROTEIN RP"/>
    <property type="match status" value="1"/>
</dbReference>
<dbReference type="Pfam" id="PF23559">
    <property type="entry name" value="WHD_DRP"/>
    <property type="match status" value="1"/>
</dbReference>
<gene>
    <name evidence="10" type="ORF">TEA_020411</name>
</gene>
<dbReference type="SUPFAM" id="SSF52058">
    <property type="entry name" value="L domain-like"/>
    <property type="match status" value="1"/>
</dbReference>
<evidence type="ECO:0000256" key="5">
    <source>
        <dbReference type="ARBA" id="ARBA00022821"/>
    </source>
</evidence>
<dbReference type="FunFam" id="3.40.50.300:FF:001091">
    <property type="entry name" value="Probable disease resistance protein At1g61300"/>
    <property type="match status" value="1"/>
</dbReference>
<evidence type="ECO:0000256" key="1">
    <source>
        <dbReference type="ARBA" id="ARBA00008894"/>
    </source>
</evidence>
<evidence type="ECO:0000256" key="3">
    <source>
        <dbReference type="ARBA" id="ARBA00022737"/>
    </source>
</evidence>
<evidence type="ECO:0000256" key="2">
    <source>
        <dbReference type="ARBA" id="ARBA00022614"/>
    </source>
</evidence>
<reference evidence="10 11" key="1">
    <citation type="journal article" date="2018" name="Proc. Natl. Acad. Sci. U.S.A.">
        <title>Draft genome sequence of Camellia sinensis var. sinensis provides insights into the evolution of the tea genome and tea quality.</title>
        <authorList>
            <person name="Wei C."/>
            <person name="Yang H."/>
            <person name="Wang S."/>
            <person name="Zhao J."/>
            <person name="Liu C."/>
            <person name="Gao L."/>
            <person name="Xia E."/>
            <person name="Lu Y."/>
            <person name="Tai Y."/>
            <person name="She G."/>
            <person name="Sun J."/>
            <person name="Cao H."/>
            <person name="Tong W."/>
            <person name="Gao Q."/>
            <person name="Li Y."/>
            <person name="Deng W."/>
            <person name="Jiang X."/>
            <person name="Wang W."/>
            <person name="Chen Q."/>
            <person name="Zhang S."/>
            <person name="Li H."/>
            <person name="Wu J."/>
            <person name="Wang P."/>
            <person name="Li P."/>
            <person name="Shi C."/>
            <person name="Zheng F."/>
            <person name="Jian J."/>
            <person name="Huang B."/>
            <person name="Shan D."/>
            <person name="Shi M."/>
            <person name="Fang C."/>
            <person name="Yue Y."/>
            <person name="Li F."/>
            <person name="Li D."/>
            <person name="Wei S."/>
            <person name="Han B."/>
            <person name="Jiang C."/>
            <person name="Yin Y."/>
            <person name="Xia T."/>
            <person name="Zhang Z."/>
            <person name="Bennetzen J.L."/>
            <person name="Zhao S."/>
            <person name="Wan X."/>
        </authorList>
    </citation>
    <scope>NUCLEOTIDE SEQUENCE [LARGE SCALE GENOMIC DNA]</scope>
    <source>
        <strain evidence="11">cv. Shuchazao</strain>
        <tissue evidence="10">Leaf</tissue>
    </source>
</reference>
<protein>
    <submittedName>
        <fullName evidence="10">Uncharacterized protein</fullName>
    </submittedName>
</protein>
<dbReference type="SMART" id="SM00369">
    <property type="entry name" value="LRR_TYP"/>
    <property type="match status" value="2"/>
</dbReference>
<dbReference type="Pfam" id="PF23598">
    <property type="entry name" value="LRR_14"/>
    <property type="match status" value="1"/>
</dbReference>
<dbReference type="InterPro" id="IPR032675">
    <property type="entry name" value="LRR_dom_sf"/>
</dbReference>
<name>A0A4S4CVS5_CAMSN</name>
<keyword evidence="3" id="KW-0677">Repeat</keyword>
<dbReference type="GO" id="GO:0098542">
    <property type="term" value="P:defense response to other organism"/>
    <property type="evidence" value="ECO:0007669"/>
    <property type="project" value="TreeGrafter"/>
</dbReference>
<dbReference type="SUPFAM" id="SSF52540">
    <property type="entry name" value="P-loop containing nucleoside triphosphate hydrolases"/>
    <property type="match status" value="1"/>
</dbReference>
<dbReference type="InterPro" id="IPR058922">
    <property type="entry name" value="WHD_DRP"/>
</dbReference>
<dbReference type="InterPro" id="IPR036388">
    <property type="entry name" value="WH-like_DNA-bd_sf"/>
</dbReference>